<keyword evidence="3" id="KW-1185">Reference proteome</keyword>
<evidence type="ECO:0000313" key="3">
    <source>
        <dbReference type="Proteomes" id="UP000198584"/>
    </source>
</evidence>
<evidence type="ECO:0000313" key="2">
    <source>
        <dbReference type="EMBL" id="SEA46885.1"/>
    </source>
</evidence>
<feature type="region of interest" description="Disordered" evidence="1">
    <location>
        <begin position="43"/>
        <end position="63"/>
    </location>
</feature>
<dbReference type="Proteomes" id="UP000198584">
    <property type="component" value="Unassembled WGS sequence"/>
</dbReference>
<dbReference type="RefSeq" id="WP_093044048.1">
    <property type="nucleotide sequence ID" value="NZ_FNQR01000005.1"/>
</dbReference>
<reference evidence="2 3" key="1">
    <citation type="submission" date="2016-10" db="EMBL/GenBank/DDBJ databases">
        <authorList>
            <person name="de Groot N.N."/>
        </authorList>
    </citation>
    <scope>NUCLEOTIDE SEQUENCE [LARGE SCALE GENOMIC DNA]</scope>
    <source>
        <strain evidence="2 3">CCM7597</strain>
    </source>
</reference>
<accession>A0A1H4BFA7</accession>
<dbReference type="AlphaFoldDB" id="A0A1H4BFA7"/>
<dbReference type="EMBL" id="FNQR01000005">
    <property type="protein sequence ID" value="SEA46885.1"/>
    <property type="molecule type" value="Genomic_DNA"/>
</dbReference>
<evidence type="ECO:0008006" key="4">
    <source>
        <dbReference type="Google" id="ProtNLM"/>
    </source>
</evidence>
<organism evidence="2 3">
    <name type="scientific">Thalassobacillus cyri</name>
    <dbReference type="NCBI Taxonomy" id="571932"/>
    <lineage>
        <taxon>Bacteria</taxon>
        <taxon>Bacillati</taxon>
        <taxon>Bacillota</taxon>
        <taxon>Bacilli</taxon>
        <taxon>Bacillales</taxon>
        <taxon>Bacillaceae</taxon>
        <taxon>Thalassobacillus</taxon>
    </lineage>
</organism>
<gene>
    <name evidence="2" type="ORF">SAMN05421743_10513</name>
</gene>
<proteinExistence type="predicted"/>
<dbReference type="STRING" id="571932.SAMN05421743_10513"/>
<dbReference type="OrthoDB" id="2433183at2"/>
<sequence length="302" mass="35423">MAQLIKLQDYISRYETDMYKYPGQYIRAKKQHWKTMKQKWTEQRLELEQPPPPSEEDEPLSKWKRLFKRQDKGEADQHPSPDPPTSVDEAKQVFLDDLFSVQLKWASSTLWEKSFLDPDYKHDKQLKYLLQRFPDTFLIMYCPLVKIKQASMEINTILIGPTGIEIIHFMEASANSVIVPVDNRTWHIEDAHSSSKIISPLVALNRSETYVKSVLSKYGIEFSYKKVIIAPENEFKSAKENFHTSYIGKVDYQKWFENKRNLRSPLKYSQLKAAEALVKHSQTTAIRRPEWDQEDQGFVSGE</sequence>
<protein>
    <recommendedName>
        <fullName evidence="4">NERD domain-containing protein</fullName>
    </recommendedName>
</protein>
<name>A0A1H4BFA7_9BACI</name>
<evidence type="ECO:0000256" key="1">
    <source>
        <dbReference type="SAM" id="MobiDB-lite"/>
    </source>
</evidence>